<dbReference type="Proteomes" id="UP001151478">
    <property type="component" value="Unassembled WGS sequence"/>
</dbReference>
<dbReference type="EMBL" id="JAOSLC020000003">
    <property type="protein sequence ID" value="MDD7915438.1"/>
    <property type="molecule type" value="Genomic_DNA"/>
</dbReference>
<name>A0ABT5SBI5_9FLAO</name>
<dbReference type="RefSeq" id="WP_265725987.1">
    <property type="nucleotide sequence ID" value="NZ_JAOSLC020000003.1"/>
</dbReference>
<gene>
    <name evidence="1" type="ORF">N5A56_013890</name>
</gene>
<comment type="caution">
    <text evidence="1">The sequence shown here is derived from an EMBL/GenBank/DDBJ whole genome shotgun (WGS) entry which is preliminary data.</text>
</comment>
<proteinExistence type="predicted"/>
<protein>
    <submittedName>
        <fullName evidence="1">Uncharacterized protein</fullName>
    </submittedName>
</protein>
<keyword evidence="2" id="KW-1185">Reference proteome</keyword>
<evidence type="ECO:0000313" key="1">
    <source>
        <dbReference type="EMBL" id="MDD7915438.1"/>
    </source>
</evidence>
<accession>A0ABT5SBI5</accession>
<organism evidence="1 2">
    <name type="scientific">Polaribacter ponticola</name>
    <dbReference type="NCBI Taxonomy" id="2978475"/>
    <lineage>
        <taxon>Bacteria</taxon>
        <taxon>Pseudomonadati</taxon>
        <taxon>Bacteroidota</taxon>
        <taxon>Flavobacteriia</taxon>
        <taxon>Flavobacteriales</taxon>
        <taxon>Flavobacteriaceae</taxon>
    </lineage>
</organism>
<reference evidence="1" key="1">
    <citation type="submission" date="2023-02" db="EMBL/GenBank/DDBJ databases">
        <title>Polaribacter ponticola sp. nov., isolated from seawater.</title>
        <authorList>
            <person name="Baek J.H."/>
            <person name="Kim J.M."/>
            <person name="Choi D.G."/>
            <person name="Jeon C.O."/>
        </authorList>
    </citation>
    <scope>NUCLEOTIDE SEQUENCE</scope>
    <source>
        <strain evidence="1">MSW5</strain>
    </source>
</reference>
<sequence>MVALFTEIEELTLSVSCLDANSWKLTAYGVKACGDSQGYIAYSSEINTSLFLEKIDEYTLAEKNII</sequence>
<evidence type="ECO:0000313" key="2">
    <source>
        <dbReference type="Proteomes" id="UP001151478"/>
    </source>
</evidence>